<dbReference type="InterPro" id="IPR043504">
    <property type="entry name" value="Peptidase_S1_PA_chymotrypsin"/>
</dbReference>
<keyword evidence="2" id="KW-1133">Transmembrane helix</keyword>
<dbReference type="RefSeq" id="WP_092362969.1">
    <property type="nucleotide sequence ID" value="NZ_BMGV01000002.1"/>
</dbReference>
<dbReference type="PRINTS" id="PR00834">
    <property type="entry name" value="PROTEASES2C"/>
</dbReference>
<dbReference type="PANTHER" id="PTHR43019">
    <property type="entry name" value="SERINE ENDOPROTEASE DEGS"/>
    <property type="match status" value="1"/>
</dbReference>
<sequence>MAEQFLSKIRVDQQDFVEAGGRAVLERHDELRAMLSDRAGPETAALFAEPLISRGNDTAPPSIAWYADGSEAPRPFSALSGAERDRAEAWLRDHLRPLRALAEDPETADLAWGLLSTYGQDDVMMLGERPVVVNWGLLPGGRGASVASRPAHFEAGLGRFLEPPARVRPQAAPHVTPASATAVTPLAEPRRLRPVAWVPLILLLLLCGGVLLWLLQPGTRLFPPDAPKLSEADLLQAQIARNASLRDRAEALEADLAGAVCRADGVLILPGGLTPDGLTPPPEGTGFPARAAAAPNAVLPTQAGRVLVPDPDAPDSPQSLLEHIAARTVLILAGNGSGGFAGSGLVVGPGLVVTNQHVVSEARDGPILVAGGALGAPVEATVLKVQGPLAETGADFALLELPVTDLPAFALHRAGAPLTLTNVIAAGYPGDVLEVDGGFAALQAGDAGAVPALTLTDGIVNTEQRMGEGTDLLMHSAPLSSGNSGGPLVDMCGRVVGVNSFVRKGPMQNRGFALAVSDLLAFLEGTQADPVITPDACAPVVRPYGASVEPG</sequence>
<dbReference type="STRING" id="1227549.SAMN05444007_102440"/>
<evidence type="ECO:0000256" key="2">
    <source>
        <dbReference type="SAM" id="Phobius"/>
    </source>
</evidence>
<proteinExistence type="predicted"/>
<dbReference type="EMBL" id="FNYD01000002">
    <property type="protein sequence ID" value="SEI83480.1"/>
    <property type="molecule type" value="Genomic_DNA"/>
</dbReference>
<evidence type="ECO:0000256" key="1">
    <source>
        <dbReference type="SAM" id="Coils"/>
    </source>
</evidence>
<dbReference type="GO" id="GO:0004252">
    <property type="term" value="F:serine-type endopeptidase activity"/>
    <property type="evidence" value="ECO:0007669"/>
    <property type="project" value="InterPro"/>
</dbReference>
<evidence type="ECO:0000313" key="4">
    <source>
        <dbReference type="Proteomes" id="UP000199379"/>
    </source>
</evidence>
<keyword evidence="1" id="KW-0175">Coiled coil</keyword>
<dbReference type="Pfam" id="PF13365">
    <property type="entry name" value="Trypsin_2"/>
    <property type="match status" value="1"/>
</dbReference>
<feature type="transmembrane region" description="Helical" evidence="2">
    <location>
        <begin position="195"/>
        <end position="215"/>
    </location>
</feature>
<dbReference type="Proteomes" id="UP000199379">
    <property type="component" value="Unassembled WGS sequence"/>
</dbReference>
<organism evidence="3 4">
    <name type="scientific">Cribrihabitans marinus</name>
    <dbReference type="NCBI Taxonomy" id="1227549"/>
    <lineage>
        <taxon>Bacteria</taxon>
        <taxon>Pseudomonadati</taxon>
        <taxon>Pseudomonadota</taxon>
        <taxon>Alphaproteobacteria</taxon>
        <taxon>Rhodobacterales</taxon>
        <taxon>Paracoccaceae</taxon>
        <taxon>Cribrihabitans</taxon>
    </lineage>
</organism>
<dbReference type="AlphaFoldDB" id="A0A1H6U531"/>
<dbReference type="InterPro" id="IPR009003">
    <property type="entry name" value="Peptidase_S1_PA"/>
</dbReference>
<dbReference type="InterPro" id="IPR001940">
    <property type="entry name" value="Peptidase_S1C"/>
</dbReference>
<dbReference type="SUPFAM" id="SSF50494">
    <property type="entry name" value="Trypsin-like serine proteases"/>
    <property type="match status" value="1"/>
</dbReference>
<dbReference type="Gene3D" id="2.40.10.10">
    <property type="entry name" value="Trypsin-like serine proteases"/>
    <property type="match status" value="2"/>
</dbReference>
<keyword evidence="2" id="KW-0472">Membrane</keyword>
<dbReference type="PANTHER" id="PTHR43019:SF23">
    <property type="entry name" value="PROTEASE DO-LIKE 5, CHLOROPLASTIC"/>
    <property type="match status" value="1"/>
</dbReference>
<accession>A0A1H6U531</accession>
<dbReference type="OrthoDB" id="9766361at2"/>
<evidence type="ECO:0000313" key="3">
    <source>
        <dbReference type="EMBL" id="SEI83480.1"/>
    </source>
</evidence>
<protein>
    <submittedName>
        <fullName evidence="3">Trypsin-like peptidase domain-containing protein</fullName>
    </submittedName>
</protein>
<keyword evidence="4" id="KW-1185">Reference proteome</keyword>
<feature type="coiled-coil region" evidence="1">
    <location>
        <begin position="235"/>
        <end position="262"/>
    </location>
</feature>
<name>A0A1H6U531_9RHOB</name>
<keyword evidence="2" id="KW-0812">Transmembrane</keyword>
<reference evidence="3 4" key="1">
    <citation type="submission" date="2016-10" db="EMBL/GenBank/DDBJ databases">
        <authorList>
            <person name="de Groot N.N."/>
        </authorList>
    </citation>
    <scope>NUCLEOTIDE SEQUENCE [LARGE SCALE GENOMIC DNA]</scope>
    <source>
        <strain evidence="3 4">DSM 29340</strain>
    </source>
</reference>
<gene>
    <name evidence="3" type="ORF">SAMN05444007_102440</name>
</gene>
<dbReference type="GO" id="GO:0006508">
    <property type="term" value="P:proteolysis"/>
    <property type="evidence" value="ECO:0007669"/>
    <property type="project" value="InterPro"/>
</dbReference>